<organism evidence="2">
    <name type="scientific">marine sediment metagenome</name>
    <dbReference type="NCBI Taxonomy" id="412755"/>
    <lineage>
        <taxon>unclassified sequences</taxon>
        <taxon>metagenomes</taxon>
        <taxon>ecological metagenomes</taxon>
    </lineage>
</organism>
<gene>
    <name evidence="2" type="ORF">LCGC14_0238710</name>
</gene>
<sequence>MSEWVRDIDFEQHGPLKRALKTVLGNPIANYMPAGLMRGLLRLTESELAAANWADPGGWRSMVISYEGKPRQIADKLLVGAGTVPTALRNRRRLATRLLARLIDQADHDDVHVLCLGAGPGLIVIDALTQATRRAHATLVDISPDAFDYGCSLAAQKGVVDRVRYVLGDIRDIDELLDTPPDIVKMIGICEYLTDEQIIEIVQATAGVMPRGASIVFNTISQAHGTDRFFRRVFGIHMTYRDVTHLQGLLGQAGFGNFAAFPEPLGVYNVVVGRRLG</sequence>
<dbReference type="InterPro" id="IPR029063">
    <property type="entry name" value="SAM-dependent_MTases_sf"/>
</dbReference>
<comment type="caution">
    <text evidence="2">The sequence shown here is derived from an EMBL/GenBank/DDBJ whole genome shotgun (WGS) entry which is preliminary data.</text>
</comment>
<dbReference type="EMBL" id="LAZR01000119">
    <property type="protein sequence ID" value="KKN89364.1"/>
    <property type="molecule type" value="Genomic_DNA"/>
</dbReference>
<accession>A0A0F9UCJ0</accession>
<dbReference type="InterPro" id="IPR022744">
    <property type="entry name" value="MeTrfase_dom_put"/>
</dbReference>
<dbReference type="AlphaFoldDB" id="A0A0F9UCJ0"/>
<name>A0A0F9UCJ0_9ZZZZ</name>
<proteinExistence type="predicted"/>
<evidence type="ECO:0000313" key="2">
    <source>
        <dbReference type="EMBL" id="KKN89364.1"/>
    </source>
</evidence>
<feature type="domain" description="Methyltransferase" evidence="1">
    <location>
        <begin position="88"/>
        <end position="273"/>
    </location>
</feature>
<evidence type="ECO:0000259" key="1">
    <source>
        <dbReference type="Pfam" id="PF12147"/>
    </source>
</evidence>
<dbReference type="CDD" id="cd02440">
    <property type="entry name" value="AdoMet_MTases"/>
    <property type="match status" value="1"/>
</dbReference>
<protein>
    <recommendedName>
        <fullName evidence="1">Methyltransferase domain-containing protein</fullName>
    </recommendedName>
</protein>
<reference evidence="2" key="1">
    <citation type="journal article" date="2015" name="Nature">
        <title>Complex archaea that bridge the gap between prokaryotes and eukaryotes.</title>
        <authorList>
            <person name="Spang A."/>
            <person name="Saw J.H."/>
            <person name="Jorgensen S.L."/>
            <person name="Zaremba-Niedzwiedzka K."/>
            <person name="Martijn J."/>
            <person name="Lind A.E."/>
            <person name="van Eijk R."/>
            <person name="Schleper C."/>
            <person name="Guy L."/>
            <person name="Ettema T.J."/>
        </authorList>
    </citation>
    <scope>NUCLEOTIDE SEQUENCE</scope>
</reference>
<dbReference type="Gene3D" id="3.40.50.150">
    <property type="entry name" value="Vaccinia Virus protein VP39"/>
    <property type="match status" value="1"/>
</dbReference>
<dbReference type="SUPFAM" id="SSF53335">
    <property type="entry name" value="S-adenosyl-L-methionine-dependent methyltransferases"/>
    <property type="match status" value="1"/>
</dbReference>
<dbReference type="Pfam" id="PF12147">
    <property type="entry name" value="Methyltransf_20"/>
    <property type="match status" value="1"/>
</dbReference>